<name>A0AAN6YRP5_9PEZI</name>
<proteinExistence type="predicted"/>
<keyword evidence="2" id="KW-1185">Reference proteome</keyword>
<reference evidence="1" key="2">
    <citation type="submission" date="2023-05" db="EMBL/GenBank/DDBJ databases">
        <authorList>
            <consortium name="Lawrence Berkeley National Laboratory"/>
            <person name="Steindorff A."/>
            <person name="Hensen N."/>
            <person name="Bonometti L."/>
            <person name="Westerberg I."/>
            <person name="Brannstrom I.O."/>
            <person name="Guillou S."/>
            <person name="Cros-Aarteil S."/>
            <person name="Calhoun S."/>
            <person name="Haridas S."/>
            <person name="Kuo A."/>
            <person name="Mondo S."/>
            <person name="Pangilinan J."/>
            <person name="Riley R."/>
            <person name="Labutti K."/>
            <person name="Andreopoulos B."/>
            <person name="Lipzen A."/>
            <person name="Chen C."/>
            <person name="Yanf M."/>
            <person name="Daum C."/>
            <person name="Ng V."/>
            <person name="Clum A."/>
            <person name="Ohm R."/>
            <person name="Martin F."/>
            <person name="Silar P."/>
            <person name="Natvig D."/>
            <person name="Lalanne C."/>
            <person name="Gautier V."/>
            <person name="Ament-Velasquez S.L."/>
            <person name="Kruys A."/>
            <person name="Hutchinson M.I."/>
            <person name="Powell A.J."/>
            <person name="Barry K."/>
            <person name="Miller A.N."/>
            <person name="Grigoriev I.V."/>
            <person name="Debuchy R."/>
            <person name="Gladieux P."/>
            <person name="Thoren M.H."/>
            <person name="Johannesson H."/>
        </authorList>
    </citation>
    <scope>NUCLEOTIDE SEQUENCE</scope>
    <source>
        <strain evidence="1">CBS 990.96</strain>
    </source>
</reference>
<organism evidence="1 2">
    <name type="scientific">Podospora fimiseda</name>
    <dbReference type="NCBI Taxonomy" id="252190"/>
    <lineage>
        <taxon>Eukaryota</taxon>
        <taxon>Fungi</taxon>
        <taxon>Dikarya</taxon>
        <taxon>Ascomycota</taxon>
        <taxon>Pezizomycotina</taxon>
        <taxon>Sordariomycetes</taxon>
        <taxon>Sordariomycetidae</taxon>
        <taxon>Sordariales</taxon>
        <taxon>Podosporaceae</taxon>
        <taxon>Podospora</taxon>
    </lineage>
</organism>
<gene>
    <name evidence="1" type="ORF">QBC38DRAFT_448026</name>
</gene>
<sequence length="383" mass="42541">MSSTSEKHYSKLKLLAAFLHASVGMAAVLVTPGVTSRDALGSVLQPRQVACGTVFGYDELYADPEDPQDLTPHVKRSDIESLETFAQLVARAGAAKKITVCVGTAPMDVTYPTYPEGVKIFDAKEWDYCKDDYTFGVQTRLQVVPRPPNAKRKTEIYITEHVLEAHLLKEFMKDATASKFCKDLATNGFNTPLTIGGKSQTPWNFVASAYPSKDAATASEFNKIIEPVNLVKENAFKLNNVVAASKVKKAVAEVKDKGRFDQAMFSIKKVIMTYKYMKETEIKNILVKQTNRVANNFEIAEDTLTKVANSKYKKVNLKTLWLAFMKKRTGEVITNMETFLTTVIADIEKAAKDGNITDKALLARIAKLKTEITALKGTWKNPF</sequence>
<reference evidence="1" key="1">
    <citation type="journal article" date="2023" name="Mol. Phylogenet. Evol.">
        <title>Genome-scale phylogeny and comparative genomics of the fungal order Sordariales.</title>
        <authorList>
            <person name="Hensen N."/>
            <person name="Bonometti L."/>
            <person name="Westerberg I."/>
            <person name="Brannstrom I.O."/>
            <person name="Guillou S."/>
            <person name="Cros-Aarteil S."/>
            <person name="Calhoun S."/>
            <person name="Haridas S."/>
            <person name="Kuo A."/>
            <person name="Mondo S."/>
            <person name="Pangilinan J."/>
            <person name="Riley R."/>
            <person name="LaButti K."/>
            <person name="Andreopoulos B."/>
            <person name="Lipzen A."/>
            <person name="Chen C."/>
            <person name="Yan M."/>
            <person name="Daum C."/>
            <person name="Ng V."/>
            <person name="Clum A."/>
            <person name="Steindorff A."/>
            <person name="Ohm R.A."/>
            <person name="Martin F."/>
            <person name="Silar P."/>
            <person name="Natvig D.O."/>
            <person name="Lalanne C."/>
            <person name="Gautier V."/>
            <person name="Ament-Velasquez S.L."/>
            <person name="Kruys A."/>
            <person name="Hutchinson M.I."/>
            <person name="Powell A.J."/>
            <person name="Barry K."/>
            <person name="Miller A.N."/>
            <person name="Grigoriev I.V."/>
            <person name="Debuchy R."/>
            <person name="Gladieux P."/>
            <person name="Hiltunen Thoren M."/>
            <person name="Johannesson H."/>
        </authorList>
    </citation>
    <scope>NUCLEOTIDE SEQUENCE</scope>
    <source>
        <strain evidence="1">CBS 990.96</strain>
    </source>
</reference>
<dbReference type="Proteomes" id="UP001301958">
    <property type="component" value="Unassembled WGS sequence"/>
</dbReference>
<dbReference type="AlphaFoldDB" id="A0AAN6YRP5"/>
<comment type="caution">
    <text evidence="1">The sequence shown here is derived from an EMBL/GenBank/DDBJ whole genome shotgun (WGS) entry which is preliminary data.</text>
</comment>
<evidence type="ECO:0000313" key="2">
    <source>
        <dbReference type="Proteomes" id="UP001301958"/>
    </source>
</evidence>
<evidence type="ECO:0000313" key="1">
    <source>
        <dbReference type="EMBL" id="KAK4222695.1"/>
    </source>
</evidence>
<protein>
    <submittedName>
        <fullName evidence="1">Uncharacterized protein</fullName>
    </submittedName>
</protein>
<accession>A0AAN6YRP5</accession>
<dbReference type="EMBL" id="MU865458">
    <property type="protein sequence ID" value="KAK4222695.1"/>
    <property type="molecule type" value="Genomic_DNA"/>
</dbReference>